<reference evidence="5" key="3">
    <citation type="submission" date="2023-12" db="EMBL/GenBank/DDBJ databases">
        <authorList>
            <person name="Sun Q."/>
            <person name="Inoue M."/>
        </authorList>
    </citation>
    <scope>NUCLEOTIDE SEQUENCE</scope>
    <source>
        <strain evidence="5">JCM 10667</strain>
    </source>
</reference>
<evidence type="ECO:0000259" key="4">
    <source>
        <dbReference type="SMART" id="SM00560"/>
    </source>
</evidence>
<dbReference type="EMBL" id="JACHMV010000001">
    <property type="protein sequence ID" value="MBB4774792.1"/>
    <property type="molecule type" value="Genomic_DNA"/>
</dbReference>
<accession>A0A7W7ICX2</accession>
<gene>
    <name evidence="6" type="ORF">F4557_003210</name>
    <name evidence="5" type="ORF">GCM10009546_30380</name>
</gene>
<keyword evidence="8" id="KW-1185">Reference proteome</keyword>
<dbReference type="Gene3D" id="2.60.120.200">
    <property type="match status" value="1"/>
</dbReference>
<dbReference type="InterPro" id="IPR043504">
    <property type="entry name" value="Peptidase_S1_PA_chymotrypsin"/>
</dbReference>
<dbReference type="InterPro" id="IPR006558">
    <property type="entry name" value="LamG-like"/>
</dbReference>
<name>A0A7W7ICX2_9ACTN</name>
<evidence type="ECO:0000313" key="7">
    <source>
        <dbReference type="Proteomes" id="UP000549343"/>
    </source>
</evidence>
<dbReference type="AlphaFoldDB" id="A0A7W7ICX2"/>
<evidence type="ECO:0000313" key="8">
    <source>
        <dbReference type="Proteomes" id="UP001501427"/>
    </source>
</evidence>
<dbReference type="Proteomes" id="UP000549343">
    <property type="component" value="Unassembled WGS sequence"/>
</dbReference>
<reference evidence="6 7" key="2">
    <citation type="submission" date="2020-08" db="EMBL/GenBank/DDBJ databases">
        <title>Sequencing the genomes of 1000 actinobacteria strains.</title>
        <authorList>
            <person name="Klenk H.-P."/>
        </authorList>
    </citation>
    <scope>NUCLEOTIDE SEQUENCE [LARGE SCALE GENOMIC DNA]</scope>
    <source>
        <strain evidence="6 7">DSM 44772</strain>
    </source>
</reference>
<feature type="region of interest" description="Disordered" evidence="3">
    <location>
        <begin position="698"/>
        <end position="718"/>
    </location>
</feature>
<comment type="caution">
    <text evidence="6">The sequence shown here is derived from an EMBL/GenBank/DDBJ whole genome shotgun (WGS) entry which is preliminary data.</text>
</comment>
<evidence type="ECO:0000256" key="2">
    <source>
        <dbReference type="ARBA" id="ARBA00023157"/>
    </source>
</evidence>
<keyword evidence="2" id="KW-1015">Disulfide bond</keyword>
<reference evidence="5 8" key="1">
    <citation type="journal article" date="2019" name="Int. J. Syst. Evol. Microbiol.">
        <title>The Global Catalogue of Microorganisms (GCM) 10K type strain sequencing project: providing services to taxonomists for standard genome sequencing and annotation.</title>
        <authorList>
            <consortium name="The Broad Institute Genomics Platform"/>
            <consortium name="The Broad Institute Genome Sequencing Center for Infectious Disease"/>
            <person name="Wu L."/>
            <person name="Ma J."/>
        </authorList>
    </citation>
    <scope>NUCLEOTIDE SEQUENCE [LARGE SCALE GENOMIC DNA]</scope>
    <source>
        <strain evidence="5 8">JCM 10667</strain>
    </source>
</reference>
<organism evidence="6 7">
    <name type="scientific">Actinomadura livida</name>
    <dbReference type="NCBI Taxonomy" id="79909"/>
    <lineage>
        <taxon>Bacteria</taxon>
        <taxon>Bacillati</taxon>
        <taxon>Actinomycetota</taxon>
        <taxon>Actinomycetes</taxon>
        <taxon>Streptosporangiales</taxon>
        <taxon>Thermomonosporaceae</taxon>
        <taxon>Actinomadura</taxon>
    </lineage>
</organism>
<dbReference type="SUPFAM" id="SSF50494">
    <property type="entry name" value="Trypsin-like serine proteases"/>
    <property type="match status" value="1"/>
</dbReference>
<dbReference type="InterPro" id="IPR009003">
    <property type="entry name" value="Peptidase_S1_PA"/>
</dbReference>
<feature type="domain" description="LamG-like jellyroll fold" evidence="4">
    <location>
        <begin position="746"/>
        <end position="890"/>
    </location>
</feature>
<evidence type="ECO:0000256" key="1">
    <source>
        <dbReference type="ARBA" id="ARBA00022729"/>
    </source>
</evidence>
<dbReference type="InterPro" id="IPR013320">
    <property type="entry name" value="ConA-like_dom_sf"/>
</dbReference>
<proteinExistence type="predicted"/>
<dbReference type="Pfam" id="PF13385">
    <property type="entry name" value="Laminin_G_3"/>
    <property type="match status" value="1"/>
</dbReference>
<dbReference type="EMBL" id="BAAAHD010000025">
    <property type="protein sequence ID" value="GAA0565997.1"/>
    <property type="molecule type" value="Genomic_DNA"/>
</dbReference>
<dbReference type="RefSeq" id="WP_184883675.1">
    <property type="nucleotide sequence ID" value="NZ_BAAAHD010000025.1"/>
</dbReference>
<evidence type="ECO:0000313" key="6">
    <source>
        <dbReference type="EMBL" id="MBB4774792.1"/>
    </source>
</evidence>
<keyword evidence="1" id="KW-0732">Signal</keyword>
<dbReference type="SMART" id="SM00560">
    <property type="entry name" value="LamGL"/>
    <property type="match status" value="1"/>
</dbReference>
<protein>
    <recommendedName>
        <fullName evidence="4">LamG-like jellyroll fold domain-containing protein</fullName>
    </recommendedName>
</protein>
<dbReference type="Proteomes" id="UP001501427">
    <property type="component" value="Unassembled WGS sequence"/>
</dbReference>
<sequence length="904" mass="97403">MLGPAVRERLNRAKRKILDEYGHDPNVTAAGAGFRRRAGQQTTEPAVVVMVGRKRPEGLVSRSRLLPKQVDVGGAPVGVDVIEAGPFQWLHKDAPAAADSGVTSPIPERMRPLRAGCSVSASDEVTAGTLGCFVRDNTDGTVCVLSSNHVLGFEQSNPPPARTIVQPGRYDDLESEGIATLKRVVPTPQAGTNVDAAIAQLTDQQEGRGWVRNIARDVIPSLSAANPAVGMITLGDQVGNILITRMDAAVRALNVTPILRGTPRDALTAAAAPIKGVVAPQVGMDVEKVGRTTGYTSSLIQAVDVEAGIGEHRFYDLAFCPFFGLPGDSGSVVLLGASFPCPVLGITGDYYGLSLEQERRYTDRLSHEFMSQTKLGQHLAALPYLNETRIFERLNGRTGSAEEVQAARHYYGKYHDFLIAVLDNRDSPEVITQEHLDDAATAIRGLEQTVLNGQEIQAAWDLHGLAVQNGLGRNRAQVQDLMADEYWVEQVKVILDQIIDLIRDTRLEIILRFECKSTKAVGNYYGLPLEDDEELTGRVKQEFFFRTPLGRLLASLPYVNELEVQERMKGEGGDDEKVEAAYYYDKYHDYMVSVLDDPNSSEVVTAEHLDDAFAVVYGLSQTVLTNEESALATDLYYLALVPTEGMTRRQIVTYMDDPALYRMVYDGIKAVPTIEVHDPIDLPPVPVEDPAAYWKLDGNGSDASGNGRPVTTRGTSSWIGDGKKGGALRLSGGWADTPQPVVDTTKSFTVAAWARLGAAPAPGRQLDLISQGASPDIGFALGALTDPDVWFFTIASAQGNPAPKAWVESPAAFAAGQWVHLAGVYDAGARSIRIYVNGRPGAAARITVTGAPAGGVQIGRALWSGAATPGNYWPGDVDEVRLYSRALYAPHLTDLAGVPPTGPT</sequence>
<evidence type="ECO:0000313" key="5">
    <source>
        <dbReference type="EMBL" id="GAA0565997.1"/>
    </source>
</evidence>
<evidence type="ECO:0000256" key="3">
    <source>
        <dbReference type="SAM" id="MobiDB-lite"/>
    </source>
</evidence>
<dbReference type="Gene3D" id="2.40.10.10">
    <property type="entry name" value="Trypsin-like serine proteases"/>
    <property type="match status" value="1"/>
</dbReference>
<dbReference type="SUPFAM" id="SSF49899">
    <property type="entry name" value="Concanavalin A-like lectins/glucanases"/>
    <property type="match status" value="1"/>
</dbReference>